<dbReference type="RefSeq" id="WP_170206076.1">
    <property type="nucleotide sequence ID" value="NZ_BAAAYS010000011.1"/>
</dbReference>
<dbReference type="Pfam" id="PF13761">
    <property type="entry name" value="DUF4166"/>
    <property type="match status" value="1"/>
</dbReference>
<feature type="domain" description="DUF4166" evidence="1">
    <location>
        <begin position="20"/>
        <end position="204"/>
    </location>
</feature>
<name>A0A543HYU4_9MICO</name>
<evidence type="ECO:0000313" key="3">
    <source>
        <dbReference type="Proteomes" id="UP000318331"/>
    </source>
</evidence>
<accession>A0A543HYU4</accession>
<comment type="caution">
    <text evidence="2">The sequence shown here is derived from an EMBL/GenBank/DDBJ whole genome shotgun (WGS) entry which is preliminary data.</text>
</comment>
<reference evidence="2 3" key="1">
    <citation type="submission" date="2019-06" db="EMBL/GenBank/DDBJ databases">
        <title>Sequencing the genomes of 1000 actinobacteria strains.</title>
        <authorList>
            <person name="Klenk H.-P."/>
        </authorList>
    </citation>
    <scope>NUCLEOTIDE SEQUENCE [LARGE SCALE GENOMIC DNA]</scope>
    <source>
        <strain evidence="2 3">DSM 18031</strain>
    </source>
</reference>
<dbReference type="Proteomes" id="UP000318331">
    <property type="component" value="Unassembled WGS sequence"/>
</dbReference>
<gene>
    <name evidence="2" type="ORF">FB466_1687</name>
</gene>
<protein>
    <submittedName>
        <fullName evidence="2">Uncharacterized protein DUF4166</fullName>
    </submittedName>
</protein>
<proteinExistence type="predicted"/>
<keyword evidence="3" id="KW-1185">Reference proteome</keyword>
<dbReference type="AlphaFoldDB" id="A0A543HYU4"/>
<evidence type="ECO:0000259" key="1">
    <source>
        <dbReference type="Pfam" id="PF13761"/>
    </source>
</evidence>
<dbReference type="InterPro" id="IPR025311">
    <property type="entry name" value="DUF4166"/>
</dbReference>
<evidence type="ECO:0000313" key="2">
    <source>
        <dbReference type="EMBL" id="TQM63425.1"/>
    </source>
</evidence>
<organism evidence="2 3">
    <name type="scientific">Klugiella xanthotipulae</name>
    <dbReference type="NCBI Taxonomy" id="244735"/>
    <lineage>
        <taxon>Bacteria</taxon>
        <taxon>Bacillati</taxon>
        <taxon>Actinomycetota</taxon>
        <taxon>Actinomycetes</taxon>
        <taxon>Micrococcales</taxon>
        <taxon>Microbacteriaceae</taxon>
        <taxon>Klugiella</taxon>
    </lineage>
</organism>
<dbReference type="EMBL" id="VFPN01000002">
    <property type="protein sequence ID" value="TQM63425.1"/>
    <property type="molecule type" value="Genomic_DNA"/>
</dbReference>
<sequence length="212" mass="23218">MSLYPLSAYAEALGDDLDRLRPELRRYFSGPSVSGQIGVGEGVFEWASSRPRWLAALSRPVLGPELFLSASGSSVPFRVENIPARDTAGRPLLRTRRTYYFPSGPGVFSDSVEAVGPGLVLDRLGARGRVEATLRCEVTPEGTLRMVSVATALRLGRLRVPLPRLLGVHVEGFDGWDDETGLHLVSVRGNNPLLGTIIEYRGSFAYRYEEAE</sequence>